<keyword evidence="3" id="KW-1185">Reference proteome</keyword>
<dbReference type="RefSeq" id="XP_070889161.1">
    <property type="nucleotide sequence ID" value="XM_071027106.1"/>
</dbReference>
<dbReference type="Proteomes" id="UP001610432">
    <property type="component" value="Unassembled WGS sequence"/>
</dbReference>
<keyword evidence="1" id="KW-0812">Transmembrane</keyword>
<evidence type="ECO:0000313" key="2">
    <source>
        <dbReference type="EMBL" id="KAL2870182.1"/>
    </source>
</evidence>
<feature type="transmembrane region" description="Helical" evidence="1">
    <location>
        <begin position="238"/>
        <end position="255"/>
    </location>
</feature>
<feature type="transmembrane region" description="Helical" evidence="1">
    <location>
        <begin position="12"/>
        <end position="29"/>
    </location>
</feature>
<reference evidence="2 3" key="1">
    <citation type="submission" date="2024-07" db="EMBL/GenBank/DDBJ databases">
        <title>Section-level genome sequencing and comparative genomics of Aspergillus sections Usti and Cavernicolus.</title>
        <authorList>
            <consortium name="Lawrence Berkeley National Laboratory"/>
            <person name="Nybo J.L."/>
            <person name="Vesth T.C."/>
            <person name="Theobald S."/>
            <person name="Frisvad J.C."/>
            <person name="Larsen T.O."/>
            <person name="Kjaerboelling I."/>
            <person name="Rothschild-Mancinelli K."/>
            <person name="Lyhne E.K."/>
            <person name="Kogle M.E."/>
            <person name="Barry K."/>
            <person name="Clum A."/>
            <person name="Na H."/>
            <person name="Ledsgaard L."/>
            <person name="Lin J."/>
            <person name="Lipzen A."/>
            <person name="Kuo A."/>
            <person name="Riley R."/>
            <person name="Mondo S."/>
            <person name="Labutti K."/>
            <person name="Haridas S."/>
            <person name="Pangalinan J."/>
            <person name="Salamov A.A."/>
            <person name="Simmons B.A."/>
            <person name="Magnuson J.K."/>
            <person name="Chen J."/>
            <person name="Drula E."/>
            <person name="Henrissat B."/>
            <person name="Wiebenga A."/>
            <person name="Lubbers R.J."/>
            <person name="Gomes A.C."/>
            <person name="Macurrencykelacurrency M.R."/>
            <person name="Stajich J."/>
            <person name="Grigoriev I.V."/>
            <person name="Mortensen U.H."/>
            <person name="De Vries R.P."/>
            <person name="Baker S.E."/>
            <person name="Andersen M.R."/>
        </authorList>
    </citation>
    <scope>NUCLEOTIDE SEQUENCE [LARGE SCALE GENOMIC DNA]</scope>
    <source>
        <strain evidence="2 3">CBS 449.75</strain>
    </source>
</reference>
<name>A0ABR4M0M2_9EURO</name>
<gene>
    <name evidence="2" type="ORF">BJX67DRAFT_308726</name>
</gene>
<dbReference type="GeneID" id="98142178"/>
<keyword evidence="1" id="KW-1133">Transmembrane helix</keyword>
<dbReference type="EMBL" id="JBFXLQ010000007">
    <property type="protein sequence ID" value="KAL2870182.1"/>
    <property type="molecule type" value="Genomic_DNA"/>
</dbReference>
<sequence length="256" mass="29714">MGDWIMAQHYFGYAGCAVCICLHLTPLLLCELKMCRANESLASVPVKSCMGASKISTGHSVYLRDETGQHGHDTQLKTQLLRERLWVWDGTISGRSLRFFDRGRMINIIRVYYDDNYLFYFLFFYYFFFFSFSKRKLISSSQETNSEAKRYRAQSKQKGQFVPPPGRSHSFIHKPSILLHHPSAVLFPSRRCRSCLSFPTPATLFCSSHSSSFRFLFHFPICPFLTLFRLHLILLESLSFLFLLSLVFLLLPLVFP</sequence>
<keyword evidence="1" id="KW-0472">Membrane</keyword>
<organism evidence="2 3">
    <name type="scientific">Aspergillus lucknowensis</name>
    <dbReference type="NCBI Taxonomy" id="176173"/>
    <lineage>
        <taxon>Eukaryota</taxon>
        <taxon>Fungi</taxon>
        <taxon>Dikarya</taxon>
        <taxon>Ascomycota</taxon>
        <taxon>Pezizomycotina</taxon>
        <taxon>Eurotiomycetes</taxon>
        <taxon>Eurotiomycetidae</taxon>
        <taxon>Eurotiales</taxon>
        <taxon>Aspergillaceae</taxon>
        <taxon>Aspergillus</taxon>
        <taxon>Aspergillus subgen. Nidulantes</taxon>
    </lineage>
</organism>
<accession>A0ABR4M0M2</accession>
<protein>
    <submittedName>
        <fullName evidence="2">Uncharacterized protein</fullName>
    </submittedName>
</protein>
<proteinExistence type="predicted"/>
<comment type="caution">
    <text evidence="2">The sequence shown here is derived from an EMBL/GenBank/DDBJ whole genome shotgun (WGS) entry which is preliminary data.</text>
</comment>
<evidence type="ECO:0000256" key="1">
    <source>
        <dbReference type="SAM" id="Phobius"/>
    </source>
</evidence>
<feature type="transmembrane region" description="Helical" evidence="1">
    <location>
        <begin position="117"/>
        <end position="133"/>
    </location>
</feature>
<evidence type="ECO:0000313" key="3">
    <source>
        <dbReference type="Proteomes" id="UP001610432"/>
    </source>
</evidence>